<evidence type="ECO:0000313" key="1">
    <source>
        <dbReference type="EMBL" id="JAD41044.1"/>
    </source>
</evidence>
<sequence length="18" mass="1864">MEPKVQHAAVQIAARAGS</sequence>
<dbReference type="AlphaFoldDB" id="A0A0A8ZNS6"/>
<organism evidence="1">
    <name type="scientific">Arundo donax</name>
    <name type="common">Giant reed</name>
    <name type="synonym">Donax arundinaceus</name>
    <dbReference type="NCBI Taxonomy" id="35708"/>
    <lineage>
        <taxon>Eukaryota</taxon>
        <taxon>Viridiplantae</taxon>
        <taxon>Streptophyta</taxon>
        <taxon>Embryophyta</taxon>
        <taxon>Tracheophyta</taxon>
        <taxon>Spermatophyta</taxon>
        <taxon>Magnoliopsida</taxon>
        <taxon>Liliopsida</taxon>
        <taxon>Poales</taxon>
        <taxon>Poaceae</taxon>
        <taxon>PACMAD clade</taxon>
        <taxon>Arundinoideae</taxon>
        <taxon>Arundineae</taxon>
        <taxon>Arundo</taxon>
    </lineage>
</organism>
<protein>
    <submittedName>
        <fullName evidence="1">Uncharacterized protein</fullName>
    </submittedName>
</protein>
<name>A0A0A8ZNS6_ARUDO</name>
<proteinExistence type="predicted"/>
<reference evidence="1" key="1">
    <citation type="submission" date="2014-09" db="EMBL/GenBank/DDBJ databases">
        <authorList>
            <person name="Magalhaes I.L.F."/>
            <person name="Oliveira U."/>
            <person name="Santos F.R."/>
            <person name="Vidigal T.H.D.A."/>
            <person name="Brescovit A.D."/>
            <person name="Santos A.J."/>
        </authorList>
    </citation>
    <scope>NUCLEOTIDE SEQUENCE</scope>
    <source>
        <tissue evidence="1">Shoot tissue taken approximately 20 cm above the soil surface</tissue>
    </source>
</reference>
<dbReference type="EMBL" id="GBRH01256851">
    <property type="protein sequence ID" value="JAD41044.1"/>
    <property type="molecule type" value="Transcribed_RNA"/>
</dbReference>
<accession>A0A0A8ZNS6</accession>
<reference evidence="1" key="2">
    <citation type="journal article" date="2015" name="Data Brief">
        <title>Shoot transcriptome of the giant reed, Arundo donax.</title>
        <authorList>
            <person name="Barrero R.A."/>
            <person name="Guerrero F.D."/>
            <person name="Moolhuijzen P."/>
            <person name="Goolsby J.A."/>
            <person name="Tidwell J."/>
            <person name="Bellgard S.E."/>
            <person name="Bellgard M.I."/>
        </authorList>
    </citation>
    <scope>NUCLEOTIDE SEQUENCE</scope>
    <source>
        <tissue evidence="1">Shoot tissue taken approximately 20 cm above the soil surface</tissue>
    </source>
</reference>